<dbReference type="Gramene" id="CDY39812">
    <property type="protein sequence ID" value="CDY39812"/>
    <property type="gene ID" value="GSBRNA2T00068625001"/>
</dbReference>
<evidence type="ECO:0000313" key="3">
    <source>
        <dbReference type="Proteomes" id="UP000028999"/>
    </source>
</evidence>
<dbReference type="AlphaFoldDB" id="A0A078HPM7"/>
<dbReference type="PaxDb" id="3708-A0A078HPM7"/>
<protein>
    <submittedName>
        <fullName evidence="1">(rape) hypothetical protein</fullName>
    </submittedName>
    <submittedName>
        <fullName evidence="2">BnaA09g10640D protein</fullName>
    </submittedName>
</protein>
<dbReference type="Proteomes" id="UP001295469">
    <property type="component" value="Chromosome A09"/>
</dbReference>
<organism evidence="2 3">
    <name type="scientific">Brassica napus</name>
    <name type="common">Rape</name>
    <dbReference type="NCBI Taxonomy" id="3708"/>
    <lineage>
        <taxon>Eukaryota</taxon>
        <taxon>Viridiplantae</taxon>
        <taxon>Streptophyta</taxon>
        <taxon>Embryophyta</taxon>
        <taxon>Tracheophyta</taxon>
        <taxon>Spermatophyta</taxon>
        <taxon>Magnoliopsida</taxon>
        <taxon>eudicotyledons</taxon>
        <taxon>Gunneridae</taxon>
        <taxon>Pentapetalae</taxon>
        <taxon>rosids</taxon>
        <taxon>malvids</taxon>
        <taxon>Brassicales</taxon>
        <taxon>Brassicaceae</taxon>
        <taxon>Brassiceae</taxon>
        <taxon>Brassica</taxon>
    </lineage>
</organism>
<keyword evidence="3" id="KW-1185">Reference proteome</keyword>
<sequence length="92" mass="9991">MTKFICLSIYHCFSQENTFRACFGSPSVPHKLHLNNILTHCLVGDLDSSKGQINSFGDKPGGLKMVDSLVPLAERDVGTLRGMTKACASYIG</sequence>
<proteinExistence type="predicted"/>
<accession>A0A078HPM7</accession>
<dbReference type="SMR" id="A0A078HPM7"/>
<reference evidence="1" key="3">
    <citation type="submission" date="2021-01" db="EMBL/GenBank/DDBJ databases">
        <authorList>
            <consortium name="Genoscope - CEA"/>
            <person name="William W."/>
        </authorList>
    </citation>
    <scope>NUCLEOTIDE SEQUENCE</scope>
</reference>
<dbReference type="EMBL" id="HG994363">
    <property type="protein sequence ID" value="CAF2038939.1"/>
    <property type="molecule type" value="Genomic_DNA"/>
</dbReference>
<evidence type="ECO:0000313" key="2">
    <source>
        <dbReference type="EMBL" id="CDY39812.1"/>
    </source>
</evidence>
<reference evidence="2 3" key="1">
    <citation type="journal article" date="2014" name="Science">
        <title>Plant genetics. Early allopolyploid evolution in the post-Neolithic Brassica napus oilseed genome.</title>
        <authorList>
            <person name="Chalhoub B."/>
            <person name="Denoeud F."/>
            <person name="Liu S."/>
            <person name="Parkin I.A."/>
            <person name="Tang H."/>
            <person name="Wang X."/>
            <person name="Chiquet J."/>
            <person name="Belcram H."/>
            <person name="Tong C."/>
            <person name="Samans B."/>
            <person name="Correa M."/>
            <person name="Da Silva C."/>
            <person name="Just J."/>
            <person name="Falentin C."/>
            <person name="Koh C.S."/>
            <person name="Le Clainche I."/>
            <person name="Bernard M."/>
            <person name="Bento P."/>
            <person name="Noel B."/>
            <person name="Labadie K."/>
            <person name="Alberti A."/>
            <person name="Charles M."/>
            <person name="Arnaud D."/>
            <person name="Guo H."/>
            <person name="Daviaud C."/>
            <person name="Alamery S."/>
            <person name="Jabbari K."/>
            <person name="Zhao M."/>
            <person name="Edger P.P."/>
            <person name="Chelaifa H."/>
            <person name="Tack D."/>
            <person name="Lassalle G."/>
            <person name="Mestiri I."/>
            <person name="Schnel N."/>
            <person name="Le Paslier M.C."/>
            <person name="Fan G."/>
            <person name="Renault V."/>
            <person name="Bayer P.E."/>
            <person name="Golicz A.A."/>
            <person name="Manoli S."/>
            <person name="Lee T.H."/>
            <person name="Thi V.H."/>
            <person name="Chalabi S."/>
            <person name="Hu Q."/>
            <person name="Fan C."/>
            <person name="Tollenaere R."/>
            <person name="Lu Y."/>
            <person name="Battail C."/>
            <person name="Shen J."/>
            <person name="Sidebottom C.H."/>
            <person name="Wang X."/>
            <person name="Canaguier A."/>
            <person name="Chauveau A."/>
            <person name="Berard A."/>
            <person name="Deniot G."/>
            <person name="Guan M."/>
            <person name="Liu Z."/>
            <person name="Sun F."/>
            <person name="Lim Y.P."/>
            <person name="Lyons E."/>
            <person name="Town C.D."/>
            <person name="Bancroft I."/>
            <person name="Wang X."/>
            <person name="Meng J."/>
            <person name="Ma J."/>
            <person name="Pires J.C."/>
            <person name="King G.J."/>
            <person name="Brunel D."/>
            <person name="Delourme R."/>
            <person name="Renard M."/>
            <person name="Aury J.M."/>
            <person name="Adams K.L."/>
            <person name="Batley J."/>
            <person name="Snowdon R.J."/>
            <person name="Tost J."/>
            <person name="Edwards D."/>
            <person name="Zhou Y."/>
            <person name="Hua W."/>
            <person name="Sharpe A.G."/>
            <person name="Paterson A.H."/>
            <person name="Guan C."/>
            <person name="Wincker P."/>
        </authorList>
    </citation>
    <scope>NUCLEOTIDE SEQUENCE [LARGE SCALE GENOMIC DNA]</scope>
    <source>
        <strain evidence="3">cv. Darmor-bzh</strain>
    </source>
</reference>
<name>A0A078HPM7_BRANA</name>
<evidence type="ECO:0000313" key="1">
    <source>
        <dbReference type="EMBL" id="CAF2038939.1"/>
    </source>
</evidence>
<dbReference type="STRING" id="3708.A0A078HPM7"/>
<dbReference type="Proteomes" id="UP000028999">
    <property type="component" value="Unassembled WGS sequence"/>
</dbReference>
<dbReference type="EMBL" id="LK032457">
    <property type="protein sequence ID" value="CDY39812.1"/>
    <property type="molecule type" value="Genomic_DNA"/>
</dbReference>
<gene>
    <name evidence="2" type="primary">BnaA09g10640D</name>
    <name evidence="1" type="ORF">DARMORV10_A09P13230.1</name>
    <name evidence="2" type="ORF">GSBRNA2T00068625001</name>
</gene>
<reference evidence="2" key="2">
    <citation type="submission" date="2014-06" db="EMBL/GenBank/DDBJ databases">
        <authorList>
            <person name="Genoscope - CEA"/>
        </authorList>
    </citation>
    <scope>NUCLEOTIDE SEQUENCE</scope>
</reference>